<keyword evidence="2" id="KW-1185">Reference proteome</keyword>
<reference evidence="1 2" key="1">
    <citation type="submission" date="2019-09" db="EMBL/GenBank/DDBJ databases">
        <title>Actinomadura physcomitrii sp. nov., a novel actinomycete isolated from moss [Physcomitrium sphaericum (Ludw) Fuernr].</title>
        <authorList>
            <person name="Zhuang X."/>
            <person name="Liu C."/>
        </authorList>
    </citation>
    <scope>NUCLEOTIDE SEQUENCE [LARGE SCALE GENOMIC DNA]</scope>
    <source>
        <strain evidence="1 2">HMC1</strain>
    </source>
</reference>
<evidence type="ECO:0000313" key="2">
    <source>
        <dbReference type="Proteomes" id="UP000468735"/>
    </source>
</evidence>
<dbReference type="Pfam" id="PF07040">
    <property type="entry name" value="DUF1326"/>
    <property type="match status" value="1"/>
</dbReference>
<name>A0A6H9YG25_9ACTN</name>
<accession>A0A6H9YG25</accession>
<dbReference type="OrthoDB" id="9802256at2"/>
<dbReference type="InterPro" id="IPR009758">
    <property type="entry name" value="DUF1326"/>
</dbReference>
<comment type="caution">
    <text evidence="1">The sequence shown here is derived from an EMBL/GenBank/DDBJ whole genome shotgun (WGS) entry which is preliminary data.</text>
</comment>
<organism evidence="1 2">
    <name type="scientific">Actinomadura rudentiformis</name>
    <dbReference type="NCBI Taxonomy" id="359158"/>
    <lineage>
        <taxon>Bacteria</taxon>
        <taxon>Bacillati</taxon>
        <taxon>Actinomycetota</taxon>
        <taxon>Actinomycetes</taxon>
        <taxon>Streptosporangiales</taxon>
        <taxon>Thermomonosporaceae</taxon>
        <taxon>Actinomadura</taxon>
    </lineage>
</organism>
<gene>
    <name evidence="1" type="ORF">F8566_48190</name>
</gene>
<proteinExistence type="predicted"/>
<dbReference type="AlphaFoldDB" id="A0A6H9YG25"/>
<dbReference type="Proteomes" id="UP000468735">
    <property type="component" value="Unassembled WGS sequence"/>
</dbReference>
<evidence type="ECO:0000313" key="1">
    <source>
        <dbReference type="EMBL" id="KAB2339298.1"/>
    </source>
</evidence>
<protein>
    <submittedName>
        <fullName evidence="1">DUF1326 domain-containing protein</fullName>
    </submittedName>
</protein>
<dbReference type="EMBL" id="WBMT01000036">
    <property type="protein sequence ID" value="KAB2339298.1"/>
    <property type="molecule type" value="Genomic_DNA"/>
</dbReference>
<sequence>MAYTISGNYLASCSCVLVCGCAMDAQPRDAQGNEQCRGTAVFHIAEGYLDDVDLSGVDFAFYNYFPSHLTAGDWKLGLVVDSDAGEEQADAVERILTGSEGGPFGELSQFFGEYLGMRRAQISLSDGDKPAFEIQGLSDVQYQPLTGPDGTPTTVKNALFGFAPEFEIGRTEGQSDGFDLGFAPEYGERGDYVFSTEQQEGQPHGRI</sequence>
<dbReference type="RefSeq" id="WP_151570987.1">
    <property type="nucleotide sequence ID" value="NZ_WBMT01000036.1"/>
</dbReference>